<keyword evidence="2" id="KW-1133">Transmembrane helix</keyword>
<feature type="compositionally biased region" description="Basic and acidic residues" evidence="1">
    <location>
        <begin position="442"/>
        <end position="451"/>
    </location>
</feature>
<dbReference type="PANTHER" id="PTHR45856">
    <property type="entry name" value="ALPHA/BETA-HYDROLASES SUPERFAMILY PROTEIN"/>
    <property type="match status" value="1"/>
</dbReference>
<keyword evidence="5" id="KW-1185">Reference proteome</keyword>
<feature type="transmembrane region" description="Helical" evidence="2">
    <location>
        <begin position="243"/>
        <end position="262"/>
    </location>
</feature>
<feature type="transmembrane region" description="Helical" evidence="2">
    <location>
        <begin position="690"/>
        <end position="711"/>
    </location>
</feature>
<name>A0A835XSK4_9CHLO</name>
<feature type="compositionally biased region" description="Low complexity" evidence="1">
    <location>
        <begin position="1"/>
        <end position="16"/>
    </location>
</feature>
<dbReference type="InterPro" id="IPR029058">
    <property type="entry name" value="AB_hydrolase_fold"/>
</dbReference>
<keyword evidence="2" id="KW-0812">Transmembrane</keyword>
<dbReference type="Proteomes" id="UP000612055">
    <property type="component" value="Unassembled WGS sequence"/>
</dbReference>
<dbReference type="Pfam" id="PF01764">
    <property type="entry name" value="Lipase_3"/>
    <property type="match status" value="1"/>
</dbReference>
<protein>
    <recommendedName>
        <fullName evidence="3">Fungal lipase-type domain-containing protein</fullName>
    </recommendedName>
</protein>
<feature type="compositionally biased region" description="Pro residues" evidence="1">
    <location>
        <begin position="535"/>
        <end position="550"/>
    </location>
</feature>
<feature type="region of interest" description="Disordered" evidence="1">
    <location>
        <begin position="89"/>
        <end position="116"/>
    </location>
</feature>
<evidence type="ECO:0000313" key="4">
    <source>
        <dbReference type="EMBL" id="KAG2487461.1"/>
    </source>
</evidence>
<reference evidence="4" key="1">
    <citation type="journal article" date="2020" name="bioRxiv">
        <title>Comparative genomics of Chlamydomonas.</title>
        <authorList>
            <person name="Craig R.J."/>
            <person name="Hasan A.R."/>
            <person name="Ness R.W."/>
            <person name="Keightley P.D."/>
        </authorList>
    </citation>
    <scope>NUCLEOTIDE SEQUENCE</scope>
    <source>
        <strain evidence="4">CCAP 11/70</strain>
    </source>
</reference>
<dbReference type="Gene3D" id="3.40.50.1820">
    <property type="entry name" value="alpha/beta hydrolase"/>
    <property type="match status" value="1"/>
</dbReference>
<feature type="transmembrane region" description="Helical" evidence="2">
    <location>
        <begin position="209"/>
        <end position="231"/>
    </location>
</feature>
<feature type="transmembrane region" description="Helical" evidence="2">
    <location>
        <begin position="274"/>
        <end position="296"/>
    </location>
</feature>
<gene>
    <name evidence="4" type="ORF">HYH03_013883</name>
</gene>
<feature type="compositionally biased region" description="Low complexity" evidence="1">
    <location>
        <begin position="501"/>
        <end position="518"/>
    </location>
</feature>
<feature type="region of interest" description="Disordered" evidence="1">
    <location>
        <begin position="1"/>
        <end position="25"/>
    </location>
</feature>
<dbReference type="SUPFAM" id="SSF53474">
    <property type="entry name" value="alpha/beta-Hydrolases"/>
    <property type="match status" value="1"/>
</dbReference>
<dbReference type="OrthoDB" id="426718at2759"/>
<keyword evidence="2" id="KW-0472">Membrane</keyword>
<feature type="transmembrane region" description="Helical" evidence="2">
    <location>
        <begin position="163"/>
        <end position="188"/>
    </location>
</feature>
<accession>A0A835XSK4</accession>
<dbReference type="GO" id="GO:0006629">
    <property type="term" value="P:lipid metabolic process"/>
    <property type="evidence" value="ECO:0007669"/>
    <property type="project" value="InterPro"/>
</dbReference>
<feature type="transmembrane region" description="Helical" evidence="2">
    <location>
        <begin position="308"/>
        <end position="327"/>
    </location>
</feature>
<evidence type="ECO:0000256" key="2">
    <source>
        <dbReference type="SAM" id="Phobius"/>
    </source>
</evidence>
<dbReference type="AlphaFoldDB" id="A0A835XSK4"/>
<dbReference type="PANTHER" id="PTHR45856:SF24">
    <property type="entry name" value="FUNGAL LIPASE-LIKE DOMAIN-CONTAINING PROTEIN"/>
    <property type="match status" value="1"/>
</dbReference>
<proteinExistence type="predicted"/>
<feature type="domain" description="Fungal lipase-type" evidence="3">
    <location>
        <begin position="869"/>
        <end position="1023"/>
    </location>
</feature>
<dbReference type="EMBL" id="JAEHOE010000096">
    <property type="protein sequence ID" value="KAG2487461.1"/>
    <property type="molecule type" value="Genomic_DNA"/>
</dbReference>
<evidence type="ECO:0000256" key="1">
    <source>
        <dbReference type="SAM" id="MobiDB-lite"/>
    </source>
</evidence>
<comment type="caution">
    <text evidence="4">The sequence shown here is derived from an EMBL/GenBank/DDBJ whole genome shotgun (WGS) entry which is preliminary data.</text>
</comment>
<sequence>MIPSTAAPPVASSTSSEELAPIETEGVKVVKGWRKGPYNRLQDPLPYHTIVAPPASPPSTVASTPSAASAEAKAAAATAALAAADGYAAPPKEDASKPLTHAPSLRHTRGLGGSARRPKLSTVLNVHSYLEPGEGSSPPVPPPKLPLVTEDELLALPFRPPRVWGYVLDIATGTWELVLYVLVMLLAIMLESNARYFRSGSDFDRWWVVMYKVAVIFYPAGIMVLQFGLLVEYTFRKYLYFRLLSFRIMVITEPLLSFRIMVITERRQIWRSWYFVLFMAIYVILNVWAWWGVIAWWGRNGKEGPEVLSFAVFGVVNVVAFHLLIYYRRLVDEEKHHMKPLQAYLLGDMTLVSEAAVMQEAWRLLRAQLFGYCWPGPKRLDVGWLRAQGVPLSRAAVAAGAAAAVAAGAVAGAAADGGVRTAEALEEAAAAAGIKASARYGPHTDPHHLGEGEEEGDSDAHATSSGSSGGAQAGAAAVDAKGAAEVAPLPAAGMARDSFVSATSRAPPSSSDSSGALPTPRAAAPVLATILSEPAPDPAAGPAPTGPCGPGPVAEGTEEAPVPVSKAAAVHPSDINVTATDGAAVAADGAALPRKQSSASSAGAAASSAGAAASAAGASASAAGAAAWGCCRRGLVCCFRCYCACCCWGWRLLNPKNYNDAVYASPMAFLGAFSWHRTWPFPRDVKVLRALWLTVFLATLLVAGAVVYGVWLAVRSPPVCQWGLDACYDCTLYQEEYVQYDKVCTDGGYNITKTWPDPDYVDPNCPSGRSWFTNGVWSHNATLALAQREPYQPIAGQPLVNGYLAGAMAYYAYADGFEGLLKGFEGQYTKRFKELFGRYGMTDFEFVFIDDAAIEDTQFVVAGTGRDVYMIFRGTDGATDTFITDLAGTCKANSDFGADSCAHSGFLHAYRTAQPQVYAALIALISRLNATRTPDGRPWAPRSDQPQPFSLWLTGHSLGGALATLCAADLANKGLYISGVYTFGSPRVGDDRFRSRYAGLGLAEHTWRFTHRSDAITMVPPEVMGFTHVVPPTMLMDGKCTAWPESTCAAGGIWGGCAMSGADHLVPGYLANLRSCVAASNQLPDCTEAMLPLWEQMGRANT</sequence>
<organism evidence="4 5">
    <name type="scientific">Edaphochlamys debaryana</name>
    <dbReference type="NCBI Taxonomy" id="47281"/>
    <lineage>
        <taxon>Eukaryota</taxon>
        <taxon>Viridiplantae</taxon>
        <taxon>Chlorophyta</taxon>
        <taxon>core chlorophytes</taxon>
        <taxon>Chlorophyceae</taxon>
        <taxon>CS clade</taxon>
        <taxon>Chlamydomonadales</taxon>
        <taxon>Chlamydomonadales incertae sedis</taxon>
        <taxon>Edaphochlamys</taxon>
    </lineage>
</organism>
<dbReference type="InterPro" id="IPR002921">
    <property type="entry name" value="Fungal_lipase-type"/>
</dbReference>
<feature type="region of interest" description="Disordered" evidence="1">
    <location>
        <begin position="436"/>
        <end position="476"/>
    </location>
</feature>
<dbReference type="InterPro" id="IPR051218">
    <property type="entry name" value="Sec_MonoDiacylglyc_Lipase"/>
</dbReference>
<dbReference type="CDD" id="cd00519">
    <property type="entry name" value="Lipase_3"/>
    <property type="match status" value="1"/>
</dbReference>
<evidence type="ECO:0000313" key="5">
    <source>
        <dbReference type="Proteomes" id="UP000612055"/>
    </source>
</evidence>
<feature type="region of interest" description="Disordered" evidence="1">
    <location>
        <begin position="500"/>
        <end position="520"/>
    </location>
</feature>
<evidence type="ECO:0000259" key="3">
    <source>
        <dbReference type="Pfam" id="PF01764"/>
    </source>
</evidence>
<feature type="region of interest" description="Disordered" evidence="1">
    <location>
        <begin position="533"/>
        <end position="564"/>
    </location>
</feature>